<proteinExistence type="predicted"/>
<accession>A0AAU9DI27</accession>
<reference evidence="2 3" key="1">
    <citation type="submission" date="2021-12" db="EMBL/GenBank/DDBJ databases">
        <title>Genome sequencing of bacteria with rrn-lacking chromosome and rrn-plasmid.</title>
        <authorList>
            <person name="Anda M."/>
            <person name="Iwasaki W."/>
        </authorList>
    </citation>
    <scope>NUCLEOTIDE SEQUENCE [LARGE SCALE GENOMIC DNA]</scope>
    <source>
        <strain evidence="2 3">DSM 100852</strain>
        <plasmid evidence="2 3">pFA6</plasmid>
    </source>
</reference>
<keyword evidence="1" id="KW-0472">Membrane</keyword>
<feature type="transmembrane region" description="Helical" evidence="1">
    <location>
        <begin position="41"/>
        <end position="60"/>
    </location>
</feature>
<protein>
    <submittedName>
        <fullName evidence="2">Uncharacterized protein</fullName>
    </submittedName>
</protein>
<gene>
    <name evidence="2" type="ORF">FUAX_51930</name>
</gene>
<keyword evidence="1" id="KW-0812">Transmembrane</keyword>
<evidence type="ECO:0000313" key="3">
    <source>
        <dbReference type="Proteomes" id="UP001348817"/>
    </source>
</evidence>
<dbReference type="KEGG" id="fax:FUAX_51930"/>
<keyword evidence="1" id="KW-1133">Transmembrane helix</keyword>
<evidence type="ECO:0000313" key="2">
    <source>
        <dbReference type="EMBL" id="BDD12761.1"/>
    </source>
</evidence>
<geneLocation type="plasmid" evidence="2 3">
    <name>pFA6</name>
</geneLocation>
<evidence type="ECO:0000256" key="1">
    <source>
        <dbReference type="SAM" id="Phobius"/>
    </source>
</evidence>
<organism evidence="2 3">
    <name type="scientific">Fulvitalea axinellae</name>
    <dbReference type="NCBI Taxonomy" id="1182444"/>
    <lineage>
        <taxon>Bacteria</taxon>
        <taxon>Pseudomonadati</taxon>
        <taxon>Bacteroidota</taxon>
        <taxon>Cytophagia</taxon>
        <taxon>Cytophagales</taxon>
        <taxon>Persicobacteraceae</taxon>
        <taxon>Fulvitalea</taxon>
    </lineage>
</organism>
<sequence>MARSYLSGIAPYLPKLGSEGVDSIIFPFPPKFEFCSRVSDYHIWFSRSIFATNLYFLLFYNIQFPDNSKKHTIP</sequence>
<dbReference type="Proteomes" id="UP001348817">
    <property type="component" value="Plasmid pFA6"/>
</dbReference>
<keyword evidence="3" id="KW-1185">Reference proteome</keyword>
<name>A0AAU9DI27_9BACT</name>
<dbReference type="EMBL" id="AP025320">
    <property type="protein sequence ID" value="BDD12761.1"/>
    <property type="molecule type" value="Genomic_DNA"/>
</dbReference>
<dbReference type="AlphaFoldDB" id="A0AAU9DI27"/>
<keyword evidence="2" id="KW-0614">Plasmid</keyword>